<comment type="caution">
    <text evidence="1">The sequence shown here is derived from an EMBL/GenBank/DDBJ whole genome shotgun (WGS) entry which is preliminary data.</text>
</comment>
<dbReference type="AlphaFoldDB" id="A0A562SZP0"/>
<gene>
    <name evidence="1" type="ORF">LX66_3550</name>
</gene>
<name>A0A562SZP0_CHIJA</name>
<dbReference type="Proteomes" id="UP000316778">
    <property type="component" value="Unassembled WGS sequence"/>
</dbReference>
<evidence type="ECO:0000313" key="2">
    <source>
        <dbReference type="Proteomes" id="UP000316778"/>
    </source>
</evidence>
<organism evidence="1 2">
    <name type="scientific">Chitinophaga japonensis</name>
    <name type="common">Flexibacter japonensis</name>
    <dbReference type="NCBI Taxonomy" id="104662"/>
    <lineage>
        <taxon>Bacteria</taxon>
        <taxon>Pseudomonadati</taxon>
        <taxon>Bacteroidota</taxon>
        <taxon>Chitinophagia</taxon>
        <taxon>Chitinophagales</taxon>
        <taxon>Chitinophagaceae</taxon>
        <taxon>Chitinophaga</taxon>
    </lineage>
</organism>
<keyword evidence="2" id="KW-1185">Reference proteome</keyword>
<reference evidence="1 2" key="1">
    <citation type="journal article" date="2013" name="Stand. Genomic Sci.">
        <title>Genomic Encyclopedia of Type Strains, Phase I: The one thousand microbial genomes (KMG-I) project.</title>
        <authorList>
            <person name="Kyrpides N.C."/>
            <person name="Woyke T."/>
            <person name="Eisen J.A."/>
            <person name="Garrity G."/>
            <person name="Lilburn T.G."/>
            <person name="Beck B.J."/>
            <person name="Whitman W.B."/>
            <person name="Hugenholtz P."/>
            <person name="Klenk H.P."/>
        </authorList>
    </citation>
    <scope>NUCLEOTIDE SEQUENCE [LARGE SCALE GENOMIC DNA]</scope>
    <source>
        <strain evidence="1 2">DSM 13484</strain>
    </source>
</reference>
<dbReference type="EMBL" id="VLLG01000004">
    <property type="protein sequence ID" value="TWI86296.1"/>
    <property type="molecule type" value="Genomic_DNA"/>
</dbReference>
<dbReference type="OrthoDB" id="672839at2"/>
<sequence>MTDEKNILSAAADTILEKSVSVEIDVLHPKWWEKIGMKVGLLPAKRSFQIRPATLGNMIRISKLLLQIDGDVYKKDASALESNYRAYEQYGDVLAEVVAAAITNSPSGPGRNLVRFIRDNLTASELLTISGVVIRQLDLLNFMSTIISIRGVSLLNPGGTIASGD</sequence>
<dbReference type="RefSeq" id="WP_145715999.1">
    <property type="nucleotide sequence ID" value="NZ_BAAAFY010000005.1"/>
</dbReference>
<proteinExistence type="predicted"/>
<protein>
    <submittedName>
        <fullName evidence="1">Uncharacterized protein</fullName>
    </submittedName>
</protein>
<evidence type="ECO:0000313" key="1">
    <source>
        <dbReference type="EMBL" id="TWI86296.1"/>
    </source>
</evidence>
<accession>A0A562SZP0</accession>